<dbReference type="Proteomes" id="UP000244855">
    <property type="component" value="Unassembled WGS sequence"/>
</dbReference>
<dbReference type="InterPro" id="IPR002347">
    <property type="entry name" value="SDR_fam"/>
</dbReference>
<evidence type="ECO:0000256" key="1">
    <source>
        <dbReference type="ARBA" id="ARBA00006484"/>
    </source>
</evidence>
<evidence type="ECO:0000313" key="2">
    <source>
        <dbReference type="EMBL" id="PVH97498.1"/>
    </source>
</evidence>
<dbReference type="Pfam" id="PF00106">
    <property type="entry name" value="adh_short"/>
    <property type="match status" value="1"/>
</dbReference>
<reference evidence="2 3" key="1">
    <citation type="journal article" date="2018" name="Sci. Rep.">
        <title>Comparative genomics provides insights into the lifestyle and reveals functional heterogeneity of dark septate endophytic fungi.</title>
        <authorList>
            <person name="Knapp D.G."/>
            <person name="Nemeth J.B."/>
            <person name="Barry K."/>
            <person name="Hainaut M."/>
            <person name="Henrissat B."/>
            <person name="Johnson J."/>
            <person name="Kuo A."/>
            <person name="Lim J.H.P."/>
            <person name="Lipzen A."/>
            <person name="Nolan M."/>
            <person name="Ohm R.A."/>
            <person name="Tamas L."/>
            <person name="Grigoriev I.V."/>
            <person name="Spatafora J.W."/>
            <person name="Nagy L.G."/>
            <person name="Kovacs G.M."/>
        </authorList>
    </citation>
    <scope>NUCLEOTIDE SEQUENCE [LARGE SCALE GENOMIC DNA]</scope>
    <source>
        <strain evidence="2 3">DSE2036</strain>
    </source>
</reference>
<dbReference type="EMBL" id="KZ805435">
    <property type="protein sequence ID" value="PVH97498.1"/>
    <property type="molecule type" value="Genomic_DNA"/>
</dbReference>
<dbReference type="OrthoDB" id="1933717at2759"/>
<dbReference type="GO" id="GO:0006633">
    <property type="term" value="P:fatty acid biosynthetic process"/>
    <property type="evidence" value="ECO:0007669"/>
    <property type="project" value="TreeGrafter"/>
</dbReference>
<dbReference type="GO" id="GO:0048038">
    <property type="term" value="F:quinone binding"/>
    <property type="evidence" value="ECO:0007669"/>
    <property type="project" value="TreeGrafter"/>
</dbReference>
<proteinExistence type="inferred from homology"/>
<accession>A0A2V1DHH5</accession>
<protein>
    <submittedName>
        <fullName evidence="2">NAD(P)-binding protein</fullName>
    </submittedName>
</protein>
<dbReference type="STRING" id="97972.A0A2V1DHH5"/>
<gene>
    <name evidence="2" type="ORF">DM02DRAFT_684939</name>
</gene>
<dbReference type="PRINTS" id="PR00081">
    <property type="entry name" value="GDHRDH"/>
</dbReference>
<evidence type="ECO:0000313" key="3">
    <source>
        <dbReference type="Proteomes" id="UP000244855"/>
    </source>
</evidence>
<dbReference type="PANTHER" id="PTHR42760:SF122">
    <property type="entry name" value="NAD(P)-BINDING PROTEIN"/>
    <property type="match status" value="1"/>
</dbReference>
<dbReference type="InterPro" id="IPR036291">
    <property type="entry name" value="NAD(P)-bd_dom_sf"/>
</dbReference>
<dbReference type="Gene3D" id="3.40.50.720">
    <property type="entry name" value="NAD(P)-binding Rossmann-like Domain"/>
    <property type="match status" value="1"/>
</dbReference>
<comment type="similarity">
    <text evidence="1">Belongs to the short-chain dehydrogenases/reductases (SDR) family.</text>
</comment>
<dbReference type="CDD" id="cd05233">
    <property type="entry name" value="SDR_c"/>
    <property type="match status" value="1"/>
</dbReference>
<organism evidence="2 3">
    <name type="scientific">Periconia macrospinosa</name>
    <dbReference type="NCBI Taxonomy" id="97972"/>
    <lineage>
        <taxon>Eukaryota</taxon>
        <taxon>Fungi</taxon>
        <taxon>Dikarya</taxon>
        <taxon>Ascomycota</taxon>
        <taxon>Pezizomycotina</taxon>
        <taxon>Dothideomycetes</taxon>
        <taxon>Pleosporomycetidae</taxon>
        <taxon>Pleosporales</taxon>
        <taxon>Massarineae</taxon>
        <taxon>Periconiaceae</taxon>
        <taxon>Periconia</taxon>
    </lineage>
</organism>
<keyword evidence="3" id="KW-1185">Reference proteome</keyword>
<dbReference type="SUPFAM" id="SSF51735">
    <property type="entry name" value="NAD(P)-binding Rossmann-fold domains"/>
    <property type="match status" value="1"/>
</dbReference>
<sequence>MAPLLPSPVPTWHRDSYAAIDPTNPSLNQKGKTVIVTGAGTGIGRATAIAFAQAEASHIVLIGRTESTLKETESQIRSNEKISKTIKISVLPGSVSSEAQMKSAAAEIGAWDILVLNAAVVNDLGPILAKGVEELWSVFETNLKSILVMSHAFLGSAKEGAGMFNIDAAGAVLPPFMAPDIGPYVASKAGGAKLTEHLAWENPHVLICNVHPGIIVTPMLEKTARDYSNLPLDTAELAAHFLVWLSQTDKTRFLHGKFVYSNWDVDELSAKAAEVQKPFEHTVGVIGWPFGCDLPTFRFKGEV</sequence>
<dbReference type="PANTHER" id="PTHR42760">
    <property type="entry name" value="SHORT-CHAIN DEHYDROGENASES/REDUCTASES FAMILY MEMBER"/>
    <property type="match status" value="1"/>
</dbReference>
<dbReference type="AlphaFoldDB" id="A0A2V1DHH5"/>
<name>A0A2V1DHH5_9PLEO</name>
<dbReference type="GO" id="GO:0016616">
    <property type="term" value="F:oxidoreductase activity, acting on the CH-OH group of donors, NAD or NADP as acceptor"/>
    <property type="evidence" value="ECO:0007669"/>
    <property type="project" value="TreeGrafter"/>
</dbReference>